<proteinExistence type="predicted"/>
<keyword evidence="2" id="KW-1185">Reference proteome</keyword>
<dbReference type="Proteomes" id="UP000663722">
    <property type="component" value="Chromosome"/>
</dbReference>
<reference evidence="1" key="1">
    <citation type="journal article" date="2021" name="Microb. Physiol.">
        <title>Proteogenomic Insights into the Physiology of Marine, Sulfate-Reducing, Filamentous Desulfonema limicola and Desulfonema magnum.</title>
        <authorList>
            <person name="Schnaars V."/>
            <person name="Wohlbrand L."/>
            <person name="Scheve S."/>
            <person name="Hinrichs C."/>
            <person name="Reinhardt R."/>
            <person name="Rabus R."/>
        </authorList>
    </citation>
    <scope>NUCLEOTIDE SEQUENCE</scope>
    <source>
        <strain evidence="1">4be13</strain>
    </source>
</reference>
<evidence type="ECO:0000313" key="2">
    <source>
        <dbReference type="Proteomes" id="UP000663722"/>
    </source>
</evidence>
<gene>
    <name evidence="1" type="ORF">dnm_013180</name>
</gene>
<dbReference type="AlphaFoldDB" id="A0A975BHC7"/>
<organism evidence="1 2">
    <name type="scientific">Desulfonema magnum</name>
    <dbReference type="NCBI Taxonomy" id="45655"/>
    <lineage>
        <taxon>Bacteria</taxon>
        <taxon>Pseudomonadati</taxon>
        <taxon>Thermodesulfobacteriota</taxon>
        <taxon>Desulfobacteria</taxon>
        <taxon>Desulfobacterales</taxon>
        <taxon>Desulfococcaceae</taxon>
        <taxon>Desulfonema</taxon>
    </lineage>
</organism>
<name>A0A975BHC7_9BACT</name>
<accession>A0A975BHC7</accession>
<dbReference type="KEGG" id="dmm:dnm_013180"/>
<sequence>MNPVQSPGYQDSESHSSLLVQDYPILFRSEIYKHVPNSQQTILFSKDIASFFRLLLL</sequence>
<protein>
    <submittedName>
        <fullName evidence="1">Uncharacterized protein</fullName>
    </submittedName>
</protein>
<evidence type="ECO:0000313" key="1">
    <source>
        <dbReference type="EMBL" id="QTA85313.1"/>
    </source>
</evidence>
<dbReference type="EMBL" id="CP061800">
    <property type="protein sequence ID" value="QTA85313.1"/>
    <property type="molecule type" value="Genomic_DNA"/>
</dbReference>